<feature type="compositionally biased region" description="Acidic residues" evidence="4">
    <location>
        <begin position="1050"/>
        <end position="1066"/>
    </location>
</feature>
<feature type="region of interest" description="Disordered" evidence="4">
    <location>
        <begin position="1042"/>
        <end position="1079"/>
    </location>
</feature>
<dbReference type="Proteomes" id="UP000639403">
    <property type="component" value="Unassembled WGS sequence"/>
</dbReference>
<dbReference type="Gene3D" id="2.130.10.10">
    <property type="entry name" value="YVTN repeat-like/Quinoprotein amine dehydrogenase"/>
    <property type="match status" value="3"/>
</dbReference>
<gene>
    <name evidence="6" type="ORF">IEO21_09734</name>
</gene>
<accession>A0A8H7NU72</accession>
<dbReference type="InterPro" id="IPR001680">
    <property type="entry name" value="WD40_rpt"/>
</dbReference>
<dbReference type="PANTHER" id="PTHR22847">
    <property type="entry name" value="WD40 REPEAT PROTEIN"/>
    <property type="match status" value="1"/>
</dbReference>
<protein>
    <recommendedName>
        <fullName evidence="5">C2 domain-containing protein</fullName>
    </recommendedName>
</protein>
<evidence type="ECO:0000256" key="3">
    <source>
        <dbReference type="PROSITE-ProRule" id="PRU00221"/>
    </source>
</evidence>
<reference evidence="6" key="1">
    <citation type="submission" date="2020-11" db="EMBL/GenBank/DDBJ databases">
        <authorList>
            <person name="Koelle M."/>
            <person name="Horta M.A.C."/>
            <person name="Nowrousian M."/>
            <person name="Ohm R.A."/>
            <person name="Benz P."/>
            <person name="Pilgard A."/>
        </authorList>
    </citation>
    <scope>NUCLEOTIDE SEQUENCE</scope>
    <source>
        <strain evidence="6">FPRL280</strain>
    </source>
</reference>
<evidence type="ECO:0000256" key="2">
    <source>
        <dbReference type="ARBA" id="ARBA00022737"/>
    </source>
</evidence>
<feature type="repeat" description="WD" evidence="3">
    <location>
        <begin position="817"/>
        <end position="857"/>
    </location>
</feature>
<dbReference type="InterPro" id="IPR015943">
    <property type="entry name" value="WD40/YVTN_repeat-like_dom_sf"/>
</dbReference>
<dbReference type="SMART" id="SM00320">
    <property type="entry name" value="WD40"/>
    <property type="match status" value="6"/>
</dbReference>
<dbReference type="InterPro" id="IPR035892">
    <property type="entry name" value="C2_domain_sf"/>
</dbReference>
<feature type="domain" description="C2" evidence="5">
    <location>
        <begin position="1"/>
        <end position="117"/>
    </location>
</feature>
<dbReference type="PROSITE" id="PS00678">
    <property type="entry name" value="WD_REPEATS_1"/>
    <property type="match status" value="1"/>
</dbReference>
<comment type="caution">
    <text evidence="6">The sequence shown here is derived from an EMBL/GenBank/DDBJ whole genome shotgun (WGS) entry which is preliminary data.</text>
</comment>
<evidence type="ECO:0000313" key="6">
    <source>
        <dbReference type="EMBL" id="KAF9803204.1"/>
    </source>
</evidence>
<dbReference type="InterPro" id="IPR011047">
    <property type="entry name" value="Quinoprotein_ADH-like_sf"/>
</dbReference>
<dbReference type="PROSITE" id="PS50082">
    <property type="entry name" value="WD_REPEATS_2"/>
    <property type="match status" value="2"/>
</dbReference>
<evidence type="ECO:0000256" key="4">
    <source>
        <dbReference type="SAM" id="MobiDB-lite"/>
    </source>
</evidence>
<keyword evidence="2" id="KW-0677">Repeat</keyword>
<reference evidence="6" key="2">
    <citation type="journal article" name="Front. Microbiol.">
        <title>Degradative Capacity of Two Strains of Rhodonia placenta: From Phenotype to Genotype.</title>
        <authorList>
            <person name="Kolle M."/>
            <person name="Horta M.A.C."/>
            <person name="Nowrousian M."/>
            <person name="Ohm R.A."/>
            <person name="Benz J.P."/>
            <person name="Pilgard A."/>
        </authorList>
    </citation>
    <scope>NUCLEOTIDE SEQUENCE</scope>
    <source>
        <strain evidence="6">FPRL280</strain>
    </source>
</reference>
<feature type="region of interest" description="Disordered" evidence="4">
    <location>
        <begin position="686"/>
        <end position="707"/>
    </location>
</feature>
<evidence type="ECO:0000256" key="1">
    <source>
        <dbReference type="ARBA" id="ARBA00022574"/>
    </source>
</evidence>
<evidence type="ECO:0000313" key="7">
    <source>
        <dbReference type="Proteomes" id="UP000639403"/>
    </source>
</evidence>
<dbReference type="AlphaFoldDB" id="A0A8H7NU72"/>
<dbReference type="SUPFAM" id="SSF49562">
    <property type="entry name" value="C2 domain (Calcium/lipid-binding domain, CaLB)"/>
    <property type="match status" value="1"/>
</dbReference>
<dbReference type="PANTHER" id="PTHR22847:SF637">
    <property type="entry name" value="WD REPEAT DOMAIN 5B"/>
    <property type="match status" value="1"/>
</dbReference>
<dbReference type="Gene3D" id="2.60.40.150">
    <property type="entry name" value="C2 domain"/>
    <property type="match status" value="1"/>
</dbReference>
<dbReference type="InterPro" id="IPR000008">
    <property type="entry name" value="C2_dom"/>
</dbReference>
<feature type="compositionally biased region" description="Polar residues" evidence="4">
    <location>
        <begin position="695"/>
        <end position="707"/>
    </location>
</feature>
<dbReference type="InterPro" id="IPR019775">
    <property type="entry name" value="WD40_repeat_CS"/>
</dbReference>
<dbReference type="PROSITE" id="PS50004">
    <property type="entry name" value="C2"/>
    <property type="match status" value="1"/>
</dbReference>
<dbReference type="SUPFAM" id="SSF50998">
    <property type="entry name" value="Quinoprotein alcohol dehydrogenase-like"/>
    <property type="match status" value="2"/>
</dbReference>
<dbReference type="EMBL" id="JADOXO010000524">
    <property type="protein sequence ID" value="KAF9803204.1"/>
    <property type="molecule type" value="Genomic_DNA"/>
</dbReference>
<keyword evidence="1 3" id="KW-0853">WD repeat</keyword>
<organism evidence="6 7">
    <name type="scientific">Rhodonia placenta</name>
    <dbReference type="NCBI Taxonomy" id="104341"/>
    <lineage>
        <taxon>Eukaryota</taxon>
        <taxon>Fungi</taxon>
        <taxon>Dikarya</taxon>
        <taxon>Basidiomycota</taxon>
        <taxon>Agaricomycotina</taxon>
        <taxon>Agaricomycetes</taxon>
        <taxon>Polyporales</taxon>
        <taxon>Adustoporiaceae</taxon>
        <taxon>Rhodonia</taxon>
    </lineage>
</organism>
<evidence type="ECO:0000259" key="5">
    <source>
        <dbReference type="PROSITE" id="PS50004"/>
    </source>
</evidence>
<dbReference type="PROSITE" id="PS50294">
    <property type="entry name" value="WD_REPEATS_REGION"/>
    <property type="match status" value="2"/>
</dbReference>
<dbReference type="Pfam" id="PF00400">
    <property type="entry name" value="WD40"/>
    <property type="match status" value="2"/>
</dbReference>
<proteinExistence type="predicted"/>
<dbReference type="GO" id="GO:1990234">
    <property type="term" value="C:transferase complex"/>
    <property type="evidence" value="ECO:0007669"/>
    <property type="project" value="UniProtKB-ARBA"/>
</dbReference>
<feature type="repeat" description="WD" evidence="3">
    <location>
        <begin position="784"/>
        <end position="816"/>
    </location>
</feature>
<sequence>MAPLGRCNMNKCSVVLKVINASGISIKSVVKRKPRSSVRIRVNKDRVYETTTTDTDVPVWNKEFKIVGVQYDTILSFCLYDNGLVPPLSRQSLGSADRTVEELLKLQPEVGGITLPLTGGTSKALITISIKEESLTEGLDSSLQQTQRELEEAVHPPLSGSGLTVSQNLKVLVDSLENSKRILDAVAQLHPYLGVAVKLATSVYNIVKDQLDRDMSVLSLVDSMSTLHSFVSSLQALKNDFDLLTRLELVMKSILLQTVECLIYIERYRVHAFAESAEQGDTHPLDDLYDKALHSSLDRYWLKDYPKAYNAVLGVILAAKEPISVTVIDQFLEGPKGPRRASKVLSPLRNLLRYSNDHEPVHLLHLSFRDFISNPDRCDKRWFVDVIEHNRRLASRCMDVLRASFQTSASISQTSTSSETDANTYACTQWILHICDMTDCPTEFARFLQDWLEAYLINWLEAMSALGKARIISSLLEQLLAWVEASLIWTTLPANGDLRSLVYDGVRFSAFFSETIATGPSLVRPSALPFAPTESRLFKLFHHPKLPTIMGGYLPQWSPALRLFDQDTDVDSLAFSPDGRQIVSSGPQGAMFSDVSYVLRVWDVEAGTEAIPTNPLDERSFATFSPDGTQVWAASAKGTIYRVDTKTGYLLSEYHMHAPGEAPTEHNAGDLWTPFYDKQNPASKSTQDLFFGPSHQRSMSDPNTHSDNQPIAKYHDDLAQLQTSTYSYAKFTRAAFSHEGLWVVLGQQDGSLWLVDLQTRTMPYAPLQSAGLRDRQAATRMFHSIDFSPDDSWFASGSGDGMVYLWDRRTGNLHSKLAAHTSEVTVVKFISSNTLLSSAEDGSIIMWDLDQGLPSRTCTVPGISPDDGFEPLAFSSDGTKLAACLADGTLRILDVTTGEPLGLDLIGHFNPATAAAFSCDKEIPRLVSAAFRDPIHFWDLQKRSTYDWRIPRHHRPPHEVSFFSSGLRVISWRNVAPWQTKVWDAGSGREMKMSPYDARARLDSTNSTILSSSGEPVQLIADKDGEVVSSYMDHSSRLIAAADNRIEQNSENEDSENEDGESEDCEDGKVSKSKETQSPPLQFDIKTGVLSSCEGKEIWMLPKEYKARSYAIWRNYIVLGLWNCRVIVVYLPEDLVPGRVLQRRLRRGVHAVARWRAIDSSSGIDRTRLPSDIKNPFKL</sequence>
<name>A0A8H7NU72_9APHY</name>